<dbReference type="PROSITE" id="PS50968">
    <property type="entry name" value="BIOTINYL_LIPOYL"/>
    <property type="match status" value="1"/>
</dbReference>
<dbReference type="GO" id="GO:0016787">
    <property type="term" value="F:hydrolase activity"/>
    <property type="evidence" value="ECO:0007669"/>
    <property type="project" value="UniProtKB-KW"/>
</dbReference>
<dbReference type="RefSeq" id="WP_064266205.1">
    <property type="nucleotide sequence ID" value="NZ_LXJZ01000081.1"/>
</dbReference>
<dbReference type="Pfam" id="PF02626">
    <property type="entry name" value="CT_A_B"/>
    <property type="match status" value="1"/>
</dbReference>
<dbReference type="AlphaFoldDB" id="A0A1A9NGH9"/>
<evidence type="ECO:0000313" key="13">
    <source>
        <dbReference type="Proteomes" id="UP000077961"/>
    </source>
</evidence>
<dbReference type="PANTHER" id="PTHR18866">
    <property type="entry name" value="CARBOXYLASE:PYRUVATE/ACETYL-COA/PROPIONYL-COA CARBOXYLASE"/>
    <property type="match status" value="1"/>
</dbReference>
<dbReference type="InterPro" id="IPR000089">
    <property type="entry name" value="Biotin_lipoyl"/>
</dbReference>
<dbReference type="PROSITE" id="PS50975">
    <property type="entry name" value="ATP_GRASP"/>
    <property type="match status" value="1"/>
</dbReference>
<dbReference type="PANTHER" id="PTHR18866:SF128">
    <property type="entry name" value="UREA AMIDOLYASE"/>
    <property type="match status" value="1"/>
</dbReference>
<dbReference type="SUPFAM" id="SSF56059">
    <property type="entry name" value="Glutathione synthetase ATP-binding domain-like"/>
    <property type="match status" value="1"/>
</dbReference>
<accession>A0A1A9NGH9</accession>
<dbReference type="InterPro" id="IPR005481">
    <property type="entry name" value="BC-like_N"/>
</dbReference>
<dbReference type="Gene3D" id="2.40.50.100">
    <property type="match status" value="1"/>
</dbReference>
<dbReference type="EMBL" id="LXKA01000044">
    <property type="protein sequence ID" value="OAJ65349.1"/>
    <property type="molecule type" value="Genomic_DNA"/>
</dbReference>
<dbReference type="InterPro" id="IPR011761">
    <property type="entry name" value="ATP-grasp"/>
</dbReference>
<evidence type="ECO:0000256" key="5">
    <source>
        <dbReference type="ARBA" id="ARBA00022840"/>
    </source>
</evidence>
<reference evidence="13 14" key="1">
    <citation type="submission" date="2016-04" db="EMBL/GenBank/DDBJ databases">
        <title>Reclassification of Paraburkholderia panaciterrae (Farh et al. 2015) Dobritsa &amp; Samadpour 2016 as a later homotypic synonym of Paraburkholderia ginsengiterrae (Farh et al. 2015) Dobritsa &amp; Samadpour 2016.</title>
        <authorList>
            <person name="Dobritsa A.P."/>
            <person name="Kutumbaka K."/>
            <person name="Samadpour M."/>
        </authorList>
    </citation>
    <scope>NUCLEOTIDE SEQUENCE [LARGE SCALE GENOMIC DNA]</scope>
    <source>
        <strain evidence="12 14">DCY85</strain>
        <strain evidence="11 13">DCY85-1</strain>
    </source>
</reference>
<dbReference type="NCBIfam" id="TIGR00724">
    <property type="entry name" value="urea_amlyse_rel"/>
    <property type="match status" value="1"/>
</dbReference>
<dbReference type="SUPFAM" id="SSF160467">
    <property type="entry name" value="PH0987 N-terminal domain-like"/>
    <property type="match status" value="1"/>
</dbReference>
<dbReference type="SMART" id="SM00797">
    <property type="entry name" value="AHS2"/>
    <property type="match status" value="1"/>
</dbReference>
<evidence type="ECO:0000313" key="11">
    <source>
        <dbReference type="EMBL" id="OAJ61750.1"/>
    </source>
</evidence>
<dbReference type="OrthoDB" id="9803706at2"/>
<comment type="cofactor">
    <cofactor evidence="1">
        <name>biotin</name>
        <dbReference type="ChEBI" id="CHEBI:57586"/>
    </cofactor>
</comment>
<dbReference type="InterPro" id="IPR029000">
    <property type="entry name" value="Cyclophilin-like_dom_sf"/>
</dbReference>
<proteinExistence type="predicted"/>
<dbReference type="InterPro" id="IPR016185">
    <property type="entry name" value="PreATP-grasp_dom_sf"/>
</dbReference>
<comment type="caution">
    <text evidence="12">The sequence shown here is derived from an EMBL/GenBank/DDBJ whole genome shotgun (WGS) entry which is preliminary data.</text>
</comment>
<dbReference type="InterPro" id="IPR014084">
    <property type="entry name" value="Urea_COase"/>
</dbReference>
<dbReference type="PROSITE" id="PS00866">
    <property type="entry name" value="CPSASE_1"/>
    <property type="match status" value="1"/>
</dbReference>
<keyword evidence="6" id="KW-0092">Biotin</keyword>
<dbReference type="Gene3D" id="3.30.470.20">
    <property type="entry name" value="ATP-grasp fold, B domain"/>
    <property type="match status" value="1"/>
</dbReference>
<keyword evidence="3 7" id="KW-0547">Nucleotide-binding</keyword>
<dbReference type="SUPFAM" id="SSF51230">
    <property type="entry name" value="Single hybrid motif"/>
    <property type="match status" value="1"/>
</dbReference>
<dbReference type="InterPro" id="IPR003833">
    <property type="entry name" value="CT_C_D"/>
</dbReference>
<evidence type="ECO:0000259" key="8">
    <source>
        <dbReference type="PROSITE" id="PS50968"/>
    </source>
</evidence>
<evidence type="ECO:0000259" key="9">
    <source>
        <dbReference type="PROSITE" id="PS50975"/>
    </source>
</evidence>
<evidence type="ECO:0000256" key="3">
    <source>
        <dbReference type="ARBA" id="ARBA00022741"/>
    </source>
</evidence>
<dbReference type="Pfam" id="PF02682">
    <property type="entry name" value="CT_C_D"/>
    <property type="match status" value="1"/>
</dbReference>
<dbReference type="InterPro" id="IPR011764">
    <property type="entry name" value="Biotin_carboxylation_dom"/>
</dbReference>
<dbReference type="PROSITE" id="PS50979">
    <property type="entry name" value="BC"/>
    <property type="match status" value="1"/>
</dbReference>
<dbReference type="Pfam" id="PF02786">
    <property type="entry name" value="CPSase_L_D2"/>
    <property type="match status" value="1"/>
</dbReference>
<dbReference type="InterPro" id="IPR011054">
    <property type="entry name" value="Rudment_hybrid_motif"/>
</dbReference>
<feature type="domain" description="Biotin carboxylation" evidence="10">
    <location>
        <begin position="1"/>
        <end position="450"/>
    </location>
</feature>
<dbReference type="SMART" id="SM00796">
    <property type="entry name" value="AHS1"/>
    <property type="match status" value="1"/>
</dbReference>
<dbReference type="InterPro" id="IPR050856">
    <property type="entry name" value="Biotin_carboxylase_complex"/>
</dbReference>
<keyword evidence="4" id="KW-0378">Hydrolase</keyword>
<evidence type="ECO:0000256" key="2">
    <source>
        <dbReference type="ARBA" id="ARBA00022598"/>
    </source>
</evidence>
<organism evidence="12 14">
    <name type="scientific">Paraburkholderia ginsengiterrae</name>
    <dbReference type="NCBI Taxonomy" id="1462993"/>
    <lineage>
        <taxon>Bacteria</taxon>
        <taxon>Pseudomonadati</taxon>
        <taxon>Pseudomonadota</taxon>
        <taxon>Betaproteobacteria</taxon>
        <taxon>Burkholderiales</taxon>
        <taxon>Burkholderiaceae</taxon>
        <taxon>Paraburkholderia</taxon>
    </lineage>
</organism>
<dbReference type="SUPFAM" id="SSF50891">
    <property type="entry name" value="Cyclophilin-like"/>
    <property type="match status" value="2"/>
</dbReference>
<gene>
    <name evidence="11" type="ORF">A6V36_23680</name>
    <name evidence="12" type="ORF">A6V37_15435</name>
</gene>
<dbReference type="SUPFAM" id="SSF52440">
    <property type="entry name" value="PreATP-grasp domain"/>
    <property type="match status" value="1"/>
</dbReference>
<keyword evidence="5 7" id="KW-0067">ATP-binding</keyword>
<dbReference type="Proteomes" id="UP000077961">
    <property type="component" value="Unassembled WGS sequence"/>
</dbReference>
<dbReference type="EMBL" id="LXJZ01000081">
    <property type="protein sequence ID" value="OAJ61750.1"/>
    <property type="molecule type" value="Genomic_DNA"/>
</dbReference>
<dbReference type="PROSITE" id="PS00867">
    <property type="entry name" value="CPSASE_2"/>
    <property type="match status" value="1"/>
</dbReference>
<evidence type="ECO:0000256" key="1">
    <source>
        <dbReference type="ARBA" id="ARBA00001953"/>
    </source>
</evidence>
<dbReference type="CDD" id="cd06850">
    <property type="entry name" value="biotinyl_domain"/>
    <property type="match status" value="1"/>
</dbReference>
<feature type="domain" description="ATP-grasp" evidence="9">
    <location>
        <begin position="120"/>
        <end position="317"/>
    </location>
</feature>
<dbReference type="Pfam" id="PF00289">
    <property type="entry name" value="Biotin_carb_N"/>
    <property type="match status" value="1"/>
</dbReference>
<dbReference type="Gene3D" id="2.40.100.10">
    <property type="entry name" value="Cyclophilin-like"/>
    <property type="match status" value="2"/>
</dbReference>
<evidence type="ECO:0000259" key="10">
    <source>
        <dbReference type="PROSITE" id="PS50979"/>
    </source>
</evidence>
<name>A0A1A9NGH9_9BURK</name>
<dbReference type="SUPFAM" id="SSF51246">
    <property type="entry name" value="Rudiment single hybrid motif"/>
    <property type="match status" value="1"/>
</dbReference>
<dbReference type="GO" id="GO:0046872">
    <property type="term" value="F:metal ion binding"/>
    <property type="evidence" value="ECO:0007669"/>
    <property type="project" value="InterPro"/>
</dbReference>
<evidence type="ECO:0000313" key="12">
    <source>
        <dbReference type="EMBL" id="OAJ65349.1"/>
    </source>
</evidence>
<dbReference type="GO" id="GO:0016874">
    <property type="term" value="F:ligase activity"/>
    <property type="evidence" value="ECO:0007669"/>
    <property type="project" value="UniProtKB-KW"/>
</dbReference>
<dbReference type="Gene3D" id="3.30.1360.40">
    <property type="match status" value="1"/>
</dbReference>
<dbReference type="Pfam" id="PF00364">
    <property type="entry name" value="Biotin_lipoyl"/>
    <property type="match status" value="1"/>
</dbReference>
<evidence type="ECO:0000256" key="4">
    <source>
        <dbReference type="ARBA" id="ARBA00022801"/>
    </source>
</evidence>
<protein>
    <submittedName>
        <fullName evidence="12">Urea carboxylase</fullName>
    </submittedName>
</protein>
<sequence length="1199" mass="130424">MFEKILIANRGAIACRILRTLRELDVTGVAVYAEADRASLHVSEAPIAHGLGEGPASATYLDTEKILEIAHRENVQAIHPGYGFLSENAAFGEACEAAGIAFIGPTPAQLRAFGLKHTAREIAAREGVPMLTGTGLLDDLPAALDAASSIGYPVMLKSTAGGGGIGMRVCWNTEELSAHFEVVKRLGQNNFSDAGVFLEKYIERARHLEVQVFGDGRGDAIALGVRDCSVQRRNQKVLEETPAPNLPDGIPAALCDAAVKLVKAVNYRSVGTVEFVYDTAAQQFYFLEVNTRLQVEHGVTEQVWGVDLVRWMIELAAGTLAPLQELAAQLEPQGHAIQARLYAEDPGRDFKPSPGLLTDVAFAHADGRALRIDTWIEAGSEVPPYFDPMLAKLIAWSPTRDAARRALTNALQDTRIYGVETNRDYLCQVLGDHPFASGEPWTRCLEGLKYRAGTVEVVSGGTLTTVQDYPGRLGYWAVGIPPSGPMDDRALRLGNRLLGSGADAAALELTMSGPTLRFNADAVVAVTGATLPVLLDGIEQPLNTALFVAAGSTLALGTIRGAGARAYLCVRGGFDVALYLGSRSTFTLGQFGGHGGRALRAGDVLHLHPLEDRRVGAMIANVPALESVRTLRVIYGPHGAPEYFSPRYIEQFFDTEWEIHFNSSRTGVRLIGPKPEWSREDGGEAGLHPSNIHDNPYAVGAVDFTGDMPVILGPDGPSLGGFVCPVTVIEADLWQIGQLKAGDKVRFVPVRIDEARDAARQRLRELQTLEFEGRPALPKAAALTSPIVLDTGTDRERLVARVSGDTHLLLEIGPTELDLVLRFRGHALMQTLEAMALPGVIDLTPGIRSLQIHYQPESLTLPQLLEIVGRAWQDVLLQKDLRAPSRIVHLPLSWDDPACRLAIDKYMTTVRKDAPWCPSNLEFIRRINDLDSIDAVKQIVFDASYLVMGLGDVYLGAPVATPLDPRHRLVTTKYNPARTWTAENSVGIGGAYLCVYGMEGPGGYQFVGRTLQMWNRYREVADFAGRPYLLRFFDQIRFYEVPAAELLRIRANFPLGRYPLKIEETELSLADYEAFLTRESAGIRQFRARQQAAFQAERERWREAGTAAESFDAPPAECTELAPLKDGDVAVDSEIAGSLWQVRVASGDTVAEGDVLLIIESMKMEISVCAPCAGTVGEIYVAPGSPVLAGQRVAVIERL</sequence>
<dbReference type="InterPro" id="IPR005479">
    <property type="entry name" value="CPAse_ATP-bd"/>
</dbReference>
<evidence type="ECO:0000313" key="14">
    <source>
        <dbReference type="Proteomes" id="UP000078116"/>
    </source>
</evidence>
<dbReference type="InterPro" id="IPR003778">
    <property type="entry name" value="CT_A_B"/>
</dbReference>
<dbReference type="NCBIfam" id="TIGR02712">
    <property type="entry name" value="urea_carbox"/>
    <property type="match status" value="1"/>
</dbReference>
<evidence type="ECO:0000256" key="6">
    <source>
        <dbReference type="ARBA" id="ARBA00023267"/>
    </source>
</evidence>
<dbReference type="GO" id="GO:0005524">
    <property type="term" value="F:ATP binding"/>
    <property type="evidence" value="ECO:0007669"/>
    <property type="project" value="UniProtKB-UniRule"/>
</dbReference>
<dbReference type="STRING" id="1462993.A6V36_23680"/>
<feature type="domain" description="Lipoyl-binding" evidence="8">
    <location>
        <begin position="1117"/>
        <end position="1197"/>
    </location>
</feature>
<dbReference type="Proteomes" id="UP000078116">
    <property type="component" value="Unassembled WGS sequence"/>
</dbReference>
<keyword evidence="13" id="KW-1185">Reference proteome</keyword>
<dbReference type="InterPro" id="IPR005482">
    <property type="entry name" value="Biotin_COase_C"/>
</dbReference>
<dbReference type="InterPro" id="IPR011053">
    <property type="entry name" value="Single_hybrid_motif"/>
</dbReference>
<dbReference type="SMART" id="SM00878">
    <property type="entry name" value="Biotin_carb_C"/>
    <property type="match status" value="1"/>
</dbReference>
<evidence type="ECO:0000256" key="7">
    <source>
        <dbReference type="PROSITE-ProRule" id="PRU00409"/>
    </source>
</evidence>
<keyword evidence="2" id="KW-0436">Ligase</keyword>
<dbReference type="Pfam" id="PF02785">
    <property type="entry name" value="Biotin_carb_C"/>
    <property type="match status" value="1"/>
</dbReference>